<dbReference type="CDD" id="cd12797">
    <property type="entry name" value="M23_peptidase"/>
    <property type="match status" value="1"/>
</dbReference>
<evidence type="ECO:0000259" key="1">
    <source>
        <dbReference type="Pfam" id="PF01551"/>
    </source>
</evidence>
<dbReference type="PANTHER" id="PTHR21666:SF270">
    <property type="entry name" value="MUREIN HYDROLASE ACTIVATOR ENVC"/>
    <property type="match status" value="1"/>
</dbReference>
<organism evidence="2 3">
    <name type="scientific">Candidatus Yanofskybacteria bacterium CG10_big_fil_rev_8_21_14_0_10_36_16</name>
    <dbReference type="NCBI Taxonomy" id="1975096"/>
    <lineage>
        <taxon>Bacteria</taxon>
        <taxon>Candidatus Yanofskyibacteriota</taxon>
    </lineage>
</organism>
<dbReference type="Gene3D" id="2.70.70.10">
    <property type="entry name" value="Glucose Permease (Domain IIA)"/>
    <property type="match status" value="1"/>
</dbReference>
<dbReference type="Proteomes" id="UP000228496">
    <property type="component" value="Unassembled WGS sequence"/>
</dbReference>
<protein>
    <recommendedName>
        <fullName evidence="1">M23ase beta-sheet core domain-containing protein</fullName>
    </recommendedName>
</protein>
<dbReference type="InterPro" id="IPR050570">
    <property type="entry name" value="Cell_wall_metabolism_enzyme"/>
</dbReference>
<dbReference type="GO" id="GO:0004222">
    <property type="term" value="F:metalloendopeptidase activity"/>
    <property type="evidence" value="ECO:0007669"/>
    <property type="project" value="TreeGrafter"/>
</dbReference>
<comment type="caution">
    <text evidence="2">The sequence shown here is derived from an EMBL/GenBank/DDBJ whole genome shotgun (WGS) entry which is preliminary data.</text>
</comment>
<reference evidence="2 3" key="1">
    <citation type="submission" date="2017-09" db="EMBL/GenBank/DDBJ databases">
        <title>Depth-based differentiation of microbial function through sediment-hosted aquifers and enrichment of novel symbionts in the deep terrestrial subsurface.</title>
        <authorList>
            <person name="Probst A.J."/>
            <person name="Ladd B."/>
            <person name="Jarett J.K."/>
            <person name="Geller-Mcgrath D.E."/>
            <person name="Sieber C.M."/>
            <person name="Emerson J.B."/>
            <person name="Anantharaman K."/>
            <person name="Thomas B.C."/>
            <person name="Malmstrom R."/>
            <person name="Stieglmeier M."/>
            <person name="Klingl A."/>
            <person name="Woyke T."/>
            <person name="Ryan C.M."/>
            <person name="Banfield J.F."/>
        </authorList>
    </citation>
    <scope>NUCLEOTIDE SEQUENCE [LARGE SCALE GENOMIC DNA]</scope>
    <source>
        <strain evidence="2">CG10_big_fil_rev_8_21_14_0_10_36_16</strain>
    </source>
</reference>
<name>A0A2J0Q7C6_9BACT</name>
<dbReference type="InterPro" id="IPR016047">
    <property type="entry name" value="M23ase_b-sheet_dom"/>
</dbReference>
<accession>A0A2J0Q7C6</accession>
<sequence>MKGKIFVFSLLFSFIFLSGLVVHATGPFTLPFSQPWPISAYFDTDNRMDWVADYIHPSPWPASESWQYGYAYNGHTGTDYDLDSGTRVVAAASGSVETITDDQPNTYPGGPVTYGNYIKINHDNNLDTLYAHLLSDSFRVATSSYTDRGQYIVQSGNSGYSSGDHLHFEVRDTGTGVDPYSDELWTTTSPSFSVYAQQLTKDTGSYISYSGYLSFFQSLGTGFSITGSTSLEISLKGNFSNRDIRIYSCLVSDMSDCINDLNGAEMEYFVSTNSVTATGSQAEYVMTFDNVTITTDRYVFFRYPLITGSTWLTAYGSTDSNSYENGQCIKYYSLTKSESACPSSVQDLYFDLYATEQ</sequence>
<gene>
    <name evidence="2" type="ORF">COV29_01440</name>
</gene>
<proteinExistence type="predicted"/>
<feature type="domain" description="M23ase beta-sheet core" evidence="1">
    <location>
        <begin position="74"/>
        <end position="179"/>
    </location>
</feature>
<dbReference type="EMBL" id="PCXQ01000004">
    <property type="protein sequence ID" value="PJE50924.1"/>
    <property type="molecule type" value="Genomic_DNA"/>
</dbReference>
<evidence type="ECO:0000313" key="3">
    <source>
        <dbReference type="Proteomes" id="UP000228496"/>
    </source>
</evidence>
<dbReference type="Pfam" id="PF01551">
    <property type="entry name" value="Peptidase_M23"/>
    <property type="match status" value="1"/>
</dbReference>
<dbReference type="AlphaFoldDB" id="A0A2J0Q7C6"/>
<dbReference type="PANTHER" id="PTHR21666">
    <property type="entry name" value="PEPTIDASE-RELATED"/>
    <property type="match status" value="1"/>
</dbReference>
<dbReference type="SUPFAM" id="SSF51261">
    <property type="entry name" value="Duplicated hybrid motif"/>
    <property type="match status" value="1"/>
</dbReference>
<dbReference type="InterPro" id="IPR011055">
    <property type="entry name" value="Dup_hybrid_motif"/>
</dbReference>
<evidence type="ECO:0000313" key="2">
    <source>
        <dbReference type="EMBL" id="PJE50924.1"/>
    </source>
</evidence>